<dbReference type="GO" id="GO:0062054">
    <property type="term" value="F:fluoride channel activity"/>
    <property type="evidence" value="ECO:0007669"/>
    <property type="project" value="UniProtKB-UniRule"/>
</dbReference>
<dbReference type="EMBL" id="PDCG01000003">
    <property type="protein sequence ID" value="RBP97822.1"/>
    <property type="molecule type" value="Genomic_DNA"/>
</dbReference>
<keyword evidence="10" id="KW-0813">Transport</keyword>
<evidence type="ECO:0000313" key="12">
    <source>
        <dbReference type="EMBL" id="RBP97822.1"/>
    </source>
</evidence>
<evidence type="ECO:0000256" key="10">
    <source>
        <dbReference type="HAMAP-Rule" id="MF_00454"/>
    </source>
</evidence>
<keyword evidence="2 10" id="KW-1003">Cell membrane</keyword>
<feature type="binding site" evidence="10">
    <location>
        <position position="154"/>
    </location>
    <ligand>
        <name>Na(+)</name>
        <dbReference type="ChEBI" id="CHEBI:29101"/>
        <note>structural</note>
    </ligand>
</feature>
<keyword evidence="5 10" id="KW-0472">Membrane</keyword>
<reference evidence="12 13" key="1">
    <citation type="submission" date="2017-10" db="EMBL/GenBank/DDBJ databases">
        <title>Bifidobacterium xylocopum sp. nov. and Bifidobacterium aemilianum sp. nov., from the carpenter bee (Xylocopa violacea) digestive tract.</title>
        <authorList>
            <person name="Alberoni D."/>
            <person name="Baffoni L."/>
            <person name="Di Gioia D."/>
            <person name="Gaggia F."/>
            <person name="Biavati B."/>
        </authorList>
    </citation>
    <scope>NUCLEOTIDE SEQUENCE [LARGE SCALE GENOMIC DNA]</scope>
    <source>
        <strain evidence="12 13">XV10</strain>
    </source>
</reference>
<dbReference type="HAMAP" id="MF_00454">
    <property type="entry name" value="FluC"/>
    <property type="match status" value="1"/>
</dbReference>
<dbReference type="RefSeq" id="WP_113860070.1">
    <property type="nucleotide sequence ID" value="NZ_PDCG01000003.1"/>
</dbReference>
<evidence type="ECO:0000256" key="2">
    <source>
        <dbReference type="ARBA" id="ARBA00022475"/>
    </source>
</evidence>
<evidence type="ECO:0000256" key="9">
    <source>
        <dbReference type="ARBA" id="ARBA00049940"/>
    </source>
</evidence>
<keyword evidence="6 10" id="KW-0407">Ion channel</keyword>
<dbReference type="PANTHER" id="PTHR28259:SF1">
    <property type="entry name" value="FLUORIDE EXPORT PROTEIN 1-RELATED"/>
    <property type="match status" value="1"/>
</dbReference>
<keyword evidence="10" id="KW-0915">Sodium</keyword>
<feature type="compositionally biased region" description="Low complexity" evidence="11">
    <location>
        <begin position="260"/>
        <end position="280"/>
    </location>
</feature>
<feature type="region of interest" description="Disordered" evidence="11">
    <location>
        <begin position="1"/>
        <end position="61"/>
    </location>
</feature>
<evidence type="ECO:0000256" key="1">
    <source>
        <dbReference type="ARBA" id="ARBA00004651"/>
    </source>
</evidence>
<evidence type="ECO:0000313" key="13">
    <source>
        <dbReference type="Proteomes" id="UP000252530"/>
    </source>
</evidence>
<evidence type="ECO:0000256" key="11">
    <source>
        <dbReference type="SAM" id="MobiDB-lite"/>
    </source>
</evidence>
<keyword evidence="10" id="KW-0479">Metal-binding</keyword>
<evidence type="ECO:0000256" key="5">
    <source>
        <dbReference type="ARBA" id="ARBA00023136"/>
    </source>
</evidence>
<dbReference type="Pfam" id="PF02537">
    <property type="entry name" value="CRCB"/>
    <property type="match status" value="1"/>
</dbReference>
<keyword evidence="10" id="KW-0406">Ion transport</keyword>
<dbReference type="GO" id="GO:0046872">
    <property type="term" value="F:metal ion binding"/>
    <property type="evidence" value="ECO:0007669"/>
    <property type="project" value="UniProtKB-KW"/>
</dbReference>
<evidence type="ECO:0000256" key="3">
    <source>
        <dbReference type="ARBA" id="ARBA00022692"/>
    </source>
</evidence>
<keyword evidence="4 10" id="KW-1133">Transmembrane helix</keyword>
<protein>
    <recommendedName>
        <fullName evidence="10">Fluoride-specific ion channel FluC</fullName>
    </recommendedName>
</protein>
<comment type="activity regulation">
    <text evidence="10">Na(+) is not transported, but it plays an essential structural role and its presence is essential for fluoride channel function.</text>
</comment>
<feature type="region of interest" description="Disordered" evidence="11">
    <location>
        <begin position="212"/>
        <end position="293"/>
    </location>
</feature>
<accession>A0A366K9A6</accession>
<feature type="transmembrane region" description="Helical" evidence="10">
    <location>
        <begin position="140"/>
        <end position="160"/>
    </location>
</feature>
<keyword evidence="3 10" id="KW-0812">Transmembrane</keyword>
<keyword evidence="13" id="KW-1185">Reference proteome</keyword>
<dbReference type="PANTHER" id="PTHR28259">
    <property type="entry name" value="FLUORIDE EXPORT PROTEIN 1-RELATED"/>
    <property type="match status" value="1"/>
</dbReference>
<dbReference type="InterPro" id="IPR003691">
    <property type="entry name" value="FluC"/>
</dbReference>
<feature type="binding site" evidence="10">
    <location>
        <position position="151"/>
    </location>
    <ligand>
        <name>Na(+)</name>
        <dbReference type="ChEBI" id="CHEBI:29101"/>
        <note>structural</note>
    </ligand>
</feature>
<sequence>MSESNDAEGAESGQGAGCSAPESPTVCGQGDRAESESEPVSPPERFSPALSRASTDPQHSRPDPLAAPLVYLAVFCGGTLGTALRYGLALLFPGRMAASGLLSSVHVATFLVNMLASCGLAFLTAYLAQAVWMRKGASQLASQGLGAGLCGGLSTLSALMVEALASLRDGQIAGVALYLLLTFACGLLVTYVGSYLGTRLAAGRMGGEGVSPADGGVPPFPGRSNRGSSNPAVPIAPMESPDVGLEGPATGLPAVVPAKSSGAHGAEPAPAPAQAPSAAGRLPVAGPVRGEAR</sequence>
<organism evidence="12 13">
    <name type="scientific">Bifidobacterium aemilianum</name>
    <dbReference type="NCBI Taxonomy" id="2493120"/>
    <lineage>
        <taxon>Bacteria</taxon>
        <taxon>Bacillati</taxon>
        <taxon>Actinomycetota</taxon>
        <taxon>Actinomycetes</taxon>
        <taxon>Bifidobacteriales</taxon>
        <taxon>Bifidobacteriaceae</taxon>
        <taxon>Bifidobacterium</taxon>
    </lineage>
</organism>
<name>A0A366K9A6_9BIFI</name>
<comment type="similarity">
    <text evidence="7 10">Belongs to the fluoride channel Fluc/FEX (TC 1.A.43) family.</text>
</comment>
<dbReference type="Proteomes" id="UP000252530">
    <property type="component" value="Unassembled WGS sequence"/>
</dbReference>
<dbReference type="GO" id="GO:0005886">
    <property type="term" value="C:plasma membrane"/>
    <property type="evidence" value="ECO:0007669"/>
    <property type="project" value="UniProtKB-SubCell"/>
</dbReference>
<evidence type="ECO:0000256" key="6">
    <source>
        <dbReference type="ARBA" id="ARBA00023303"/>
    </source>
</evidence>
<proteinExistence type="inferred from homology"/>
<feature type="transmembrane region" description="Helical" evidence="10">
    <location>
        <begin position="172"/>
        <end position="196"/>
    </location>
</feature>
<feature type="transmembrane region" description="Helical" evidence="10">
    <location>
        <begin position="104"/>
        <end position="128"/>
    </location>
</feature>
<feature type="transmembrane region" description="Helical" evidence="10">
    <location>
        <begin position="69"/>
        <end position="92"/>
    </location>
</feature>
<gene>
    <name evidence="10" type="primary">fluC</name>
    <name evidence="10" type="synonym">crcB</name>
    <name evidence="12" type="ORF">CRD60_04310</name>
</gene>
<comment type="function">
    <text evidence="9 10">Fluoride-specific ion channel. Important for reducing fluoride concentration in the cell, thus reducing its toxicity.</text>
</comment>
<comment type="subcellular location">
    <subcellularLocation>
        <location evidence="1 10">Cell membrane</location>
        <topology evidence="1 10">Multi-pass membrane protein</topology>
    </subcellularLocation>
</comment>
<dbReference type="OrthoDB" id="3240363at2"/>
<evidence type="ECO:0000256" key="4">
    <source>
        <dbReference type="ARBA" id="ARBA00022989"/>
    </source>
</evidence>
<comment type="catalytic activity">
    <reaction evidence="8">
        <text>fluoride(in) = fluoride(out)</text>
        <dbReference type="Rhea" id="RHEA:76159"/>
        <dbReference type="ChEBI" id="CHEBI:17051"/>
    </reaction>
    <physiologicalReaction direction="left-to-right" evidence="8">
        <dbReference type="Rhea" id="RHEA:76160"/>
    </physiologicalReaction>
</comment>
<evidence type="ECO:0000256" key="8">
    <source>
        <dbReference type="ARBA" id="ARBA00035585"/>
    </source>
</evidence>
<dbReference type="GO" id="GO:0140114">
    <property type="term" value="P:cellular detoxification of fluoride"/>
    <property type="evidence" value="ECO:0007669"/>
    <property type="project" value="UniProtKB-UniRule"/>
</dbReference>
<evidence type="ECO:0000256" key="7">
    <source>
        <dbReference type="ARBA" id="ARBA00035120"/>
    </source>
</evidence>
<comment type="caution">
    <text evidence="12">The sequence shown here is derived from an EMBL/GenBank/DDBJ whole genome shotgun (WGS) entry which is preliminary data.</text>
</comment>
<dbReference type="AlphaFoldDB" id="A0A366K9A6"/>